<evidence type="ECO:0000256" key="6">
    <source>
        <dbReference type="ARBA" id="ARBA00022552"/>
    </source>
</evidence>
<dbReference type="InterPro" id="IPR029026">
    <property type="entry name" value="tRNA_m1G_MTases_N"/>
</dbReference>
<evidence type="ECO:0000256" key="4">
    <source>
        <dbReference type="ARBA" id="ARBA00013673"/>
    </source>
</evidence>
<dbReference type="Proteomes" id="UP000235005">
    <property type="component" value="Unassembled WGS sequence"/>
</dbReference>
<gene>
    <name evidence="15" type="ORF">C0039_02310</name>
</gene>
<organism evidence="15 16">
    <name type="scientific">Pseudohalioglobus lutimaris</name>
    <dbReference type="NCBI Taxonomy" id="1737061"/>
    <lineage>
        <taxon>Bacteria</taxon>
        <taxon>Pseudomonadati</taxon>
        <taxon>Pseudomonadota</taxon>
        <taxon>Gammaproteobacteria</taxon>
        <taxon>Cellvibrionales</taxon>
        <taxon>Halieaceae</taxon>
        <taxon>Pseudohalioglobus</taxon>
    </lineage>
</organism>
<dbReference type="EMBL" id="PKUS01000001">
    <property type="protein sequence ID" value="PLW70980.1"/>
    <property type="molecule type" value="Genomic_DNA"/>
</dbReference>
<sequence length="244" mass="26589">MRIPRIFTGQVLQAHSTFELEPRPSQHIARALRMREDDAITLFDGRGGEYPATISALGKKRVAVTTGAHRQCETESTLAIHLGIAVSRGERMDWVIQKATELGVSSISPLLTERTEVKLKGERAEKKVAHWQQIAVSACEQCGRNQIPRIASLQPLQTWLDATEAPLRLVLHHRADPLPPGTATTGQAELLIGPEGGLSESEIATAEAHGFLSLRLGPRVLRTETAPVAALAILQARWGDMSLP</sequence>
<evidence type="ECO:0000256" key="7">
    <source>
        <dbReference type="ARBA" id="ARBA00022603"/>
    </source>
</evidence>
<dbReference type="InterPro" id="IPR046886">
    <property type="entry name" value="RsmE_MTase_dom"/>
</dbReference>
<evidence type="ECO:0000259" key="14">
    <source>
        <dbReference type="Pfam" id="PF20260"/>
    </source>
</evidence>
<keyword evidence="16" id="KW-1185">Reference proteome</keyword>
<dbReference type="NCBIfam" id="NF008692">
    <property type="entry name" value="PRK11713.1-5"/>
    <property type="match status" value="1"/>
</dbReference>
<dbReference type="GO" id="GO:0070475">
    <property type="term" value="P:rRNA base methylation"/>
    <property type="evidence" value="ECO:0007669"/>
    <property type="project" value="TreeGrafter"/>
</dbReference>
<evidence type="ECO:0000313" key="16">
    <source>
        <dbReference type="Proteomes" id="UP000235005"/>
    </source>
</evidence>
<protein>
    <recommendedName>
        <fullName evidence="4 12">Ribosomal RNA small subunit methyltransferase E</fullName>
        <ecNumber evidence="3 12">2.1.1.193</ecNumber>
    </recommendedName>
</protein>
<evidence type="ECO:0000256" key="2">
    <source>
        <dbReference type="ARBA" id="ARBA00005528"/>
    </source>
</evidence>
<accession>A0A2N5X913</accession>
<dbReference type="InterPro" id="IPR029028">
    <property type="entry name" value="Alpha/beta_knot_MTases"/>
</dbReference>
<dbReference type="SUPFAM" id="SSF88697">
    <property type="entry name" value="PUA domain-like"/>
    <property type="match status" value="1"/>
</dbReference>
<dbReference type="Pfam" id="PF20260">
    <property type="entry name" value="PUA_4"/>
    <property type="match status" value="1"/>
</dbReference>
<reference evidence="15 16" key="1">
    <citation type="submission" date="2018-01" db="EMBL/GenBank/DDBJ databases">
        <title>The draft genome sequence of Halioglobus lutimaris HF004.</title>
        <authorList>
            <person name="Du Z.-J."/>
            <person name="Shi M.-J."/>
        </authorList>
    </citation>
    <scope>NUCLEOTIDE SEQUENCE [LARGE SCALE GENOMIC DNA]</scope>
    <source>
        <strain evidence="15 16">HF004</strain>
    </source>
</reference>
<dbReference type="InterPro" id="IPR006700">
    <property type="entry name" value="RsmE"/>
</dbReference>
<dbReference type="EC" id="2.1.1.193" evidence="3 12"/>
<evidence type="ECO:0000256" key="9">
    <source>
        <dbReference type="ARBA" id="ARBA00022691"/>
    </source>
</evidence>
<proteinExistence type="inferred from homology"/>
<feature type="domain" description="Ribosomal RNA small subunit methyltransferase E methyltransferase" evidence="13">
    <location>
        <begin position="75"/>
        <end position="235"/>
    </location>
</feature>
<dbReference type="InterPro" id="IPR046887">
    <property type="entry name" value="RsmE_PUA-like"/>
</dbReference>
<dbReference type="CDD" id="cd18084">
    <property type="entry name" value="RsmE-like"/>
    <property type="match status" value="1"/>
</dbReference>
<evidence type="ECO:0000256" key="5">
    <source>
        <dbReference type="ARBA" id="ARBA00022490"/>
    </source>
</evidence>
<dbReference type="AlphaFoldDB" id="A0A2N5X913"/>
<dbReference type="OrthoDB" id="9815641at2"/>
<evidence type="ECO:0000256" key="3">
    <source>
        <dbReference type="ARBA" id="ARBA00012328"/>
    </source>
</evidence>
<evidence type="ECO:0000256" key="1">
    <source>
        <dbReference type="ARBA" id="ARBA00004496"/>
    </source>
</evidence>
<evidence type="ECO:0000256" key="12">
    <source>
        <dbReference type="PIRNR" id="PIRNR015601"/>
    </source>
</evidence>
<keyword evidence="6 12" id="KW-0698">rRNA processing</keyword>
<keyword evidence="5 12" id="KW-0963">Cytoplasm</keyword>
<dbReference type="PANTHER" id="PTHR30027:SF3">
    <property type="entry name" value="16S RRNA (URACIL(1498)-N(3))-METHYLTRANSFERASE"/>
    <property type="match status" value="1"/>
</dbReference>
<dbReference type="PANTHER" id="PTHR30027">
    <property type="entry name" value="RIBOSOMAL RNA SMALL SUBUNIT METHYLTRANSFERASE E"/>
    <property type="match status" value="1"/>
</dbReference>
<dbReference type="InterPro" id="IPR015947">
    <property type="entry name" value="PUA-like_sf"/>
</dbReference>
<comment type="caution">
    <text evidence="15">The sequence shown here is derived from an EMBL/GenBank/DDBJ whole genome shotgun (WGS) entry which is preliminary data.</text>
</comment>
<keyword evidence="8 12" id="KW-0808">Transferase</keyword>
<keyword evidence="7 12" id="KW-0489">Methyltransferase</keyword>
<comment type="function">
    <text evidence="10 12">Specifically methylates the N3 position of the uracil ring of uridine 1498 (m3U1498) in 16S rRNA. Acts on the fully assembled 30S ribosomal subunit.</text>
</comment>
<dbReference type="Gene3D" id="3.40.1280.10">
    <property type="match status" value="1"/>
</dbReference>
<name>A0A2N5X913_9GAMM</name>
<evidence type="ECO:0000259" key="13">
    <source>
        <dbReference type="Pfam" id="PF04452"/>
    </source>
</evidence>
<dbReference type="GO" id="GO:0005737">
    <property type="term" value="C:cytoplasm"/>
    <property type="evidence" value="ECO:0007669"/>
    <property type="project" value="UniProtKB-SubCell"/>
</dbReference>
<evidence type="ECO:0000313" key="15">
    <source>
        <dbReference type="EMBL" id="PLW70980.1"/>
    </source>
</evidence>
<comment type="catalytic activity">
    <reaction evidence="11 12">
        <text>uridine(1498) in 16S rRNA + S-adenosyl-L-methionine = N(3)-methyluridine(1498) in 16S rRNA + S-adenosyl-L-homocysteine + H(+)</text>
        <dbReference type="Rhea" id="RHEA:42920"/>
        <dbReference type="Rhea" id="RHEA-COMP:10283"/>
        <dbReference type="Rhea" id="RHEA-COMP:10284"/>
        <dbReference type="ChEBI" id="CHEBI:15378"/>
        <dbReference type="ChEBI" id="CHEBI:57856"/>
        <dbReference type="ChEBI" id="CHEBI:59789"/>
        <dbReference type="ChEBI" id="CHEBI:65315"/>
        <dbReference type="ChEBI" id="CHEBI:74502"/>
        <dbReference type="EC" id="2.1.1.193"/>
    </reaction>
</comment>
<dbReference type="Gene3D" id="2.40.240.20">
    <property type="entry name" value="Hypothetical PUA domain-like, domain 1"/>
    <property type="match status" value="1"/>
</dbReference>
<dbReference type="PIRSF" id="PIRSF015601">
    <property type="entry name" value="MTase_slr0722"/>
    <property type="match status" value="1"/>
</dbReference>
<evidence type="ECO:0000256" key="8">
    <source>
        <dbReference type="ARBA" id="ARBA00022679"/>
    </source>
</evidence>
<evidence type="ECO:0000256" key="11">
    <source>
        <dbReference type="ARBA" id="ARBA00047944"/>
    </source>
</evidence>
<dbReference type="SUPFAM" id="SSF75217">
    <property type="entry name" value="alpha/beta knot"/>
    <property type="match status" value="1"/>
</dbReference>
<feature type="domain" description="Ribosomal RNA small subunit methyltransferase E PUA-like" evidence="14">
    <location>
        <begin position="26"/>
        <end position="64"/>
    </location>
</feature>
<keyword evidence="9 12" id="KW-0949">S-adenosyl-L-methionine</keyword>
<comment type="similarity">
    <text evidence="2 12">Belongs to the RNA methyltransferase RsmE family.</text>
</comment>
<dbReference type="Pfam" id="PF04452">
    <property type="entry name" value="Methyltrans_RNA"/>
    <property type="match status" value="1"/>
</dbReference>
<evidence type="ECO:0000256" key="10">
    <source>
        <dbReference type="ARBA" id="ARBA00025699"/>
    </source>
</evidence>
<dbReference type="GO" id="GO:0070042">
    <property type="term" value="F:rRNA (uridine-N3-)-methyltransferase activity"/>
    <property type="evidence" value="ECO:0007669"/>
    <property type="project" value="TreeGrafter"/>
</dbReference>
<dbReference type="NCBIfam" id="TIGR00046">
    <property type="entry name" value="RsmE family RNA methyltransferase"/>
    <property type="match status" value="1"/>
</dbReference>
<comment type="subcellular location">
    <subcellularLocation>
        <location evidence="1 12">Cytoplasm</location>
    </subcellularLocation>
</comment>
<dbReference type="RefSeq" id="WP_101517114.1">
    <property type="nucleotide sequence ID" value="NZ_PKUS01000001.1"/>
</dbReference>